<dbReference type="CDD" id="cd08071">
    <property type="entry name" value="MPN_DUF2466"/>
    <property type="match status" value="1"/>
</dbReference>
<dbReference type="PRINTS" id="PR00105">
    <property type="entry name" value="C5METTRFRASE"/>
</dbReference>
<dbReference type="PANTHER" id="PTHR30471:SF3">
    <property type="entry name" value="UPF0758 PROTEIN YEES-RELATED"/>
    <property type="match status" value="1"/>
</dbReference>
<evidence type="ECO:0000256" key="12">
    <source>
        <dbReference type="RuleBase" id="RU000417"/>
    </source>
</evidence>
<gene>
    <name evidence="15" type="ORF">COY96_00335</name>
</gene>
<dbReference type="GO" id="GO:0009307">
    <property type="term" value="P:DNA restriction-modification system"/>
    <property type="evidence" value="ECO:0007669"/>
    <property type="project" value="UniProtKB-KW"/>
</dbReference>
<dbReference type="Pfam" id="PF04002">
    <property type="entry name" value="RadC"/>
    <property type="match status" value="1"/>
</dbReference>
<evidence type="ECO:0000313" key="15">
    <source>
        <dbReference type="EMBL" id="PIY59705.1"/>
    </source>
</evidence>
<dbReference type="EMBL" id="PFKZ01000010">
    <property type="protein sequence ID" value="PIY59705.1"/>
    <property type="molecule type" value="Genomic_DNA"/>
</dbReference>
<evidence type="ECO:0000256" key="2">
    <source>
        <dbReference type="ARBA" id="ARBA00022670"/>
    </source>
</evidence>
<dbReference type="InterPro" id="IPR020891">
    <property type="entry name" value="UPF0758_CS"/>
</dbReference>
<dbReference type="Pfam" id="PF20582">
    <property type="entry name" value="UPF0758_N"/>
    <property type="match status" value="1"/>
</dbReference>
<evidence type="ECO:0000256" key="1">
    <source>
        <dbReference type="ARBA" id="ARBA00022603"/>
    </source>
</evidence>
<dbReference type="AlphaFoldDB" id="A0A2M7Q9F8"/>
<dbReference type="GO" id="GO:0046872">
    <property type="term" value="F:metal ion binding"/>
    <property type="evidence" value="ECO:0007669"/>
    <property type="project" value="UniProtKB-KW"/>
</dbReference>
<accession>A0A2M7Q9F8</accession>
<dbReference type="GO" id="GO:0003886">
    <property type="term" value="F:DNA (cytosine-5-)-methyltransferase activity"/>
    <property type="evidence" value="ECO:0007669"/>
    <property type="project" value="UniProtKB-EC"/>
</dbReference>
<evidence type="ECO:0000256" key="3">
    <source>
        <dbReference type="ARBA" id="ARBA00022679"/>
    </source>
</evidence>
<dbReference type="InterPro" id="IPR046778">
    <property type="entry name" value="UPF0758_N"/>
</dbReference>
<evidence type="ECO:0000256" key="13">
    <source>
        <dbReference type="RuleBase" id="RU003797"/>
    </source>
</evidence>
<dbReference type="GO" id="GO:0032259">
    <property type="term" value="P:methylation"/>
    <property type="evidence" value="ECO:0007669"/>
    <property type="project" value="UniProtKB-KW"/>
</dbReference>
<dbReference type="InterPro" id="IPR001525">
    <property type="entry name" value="C5_MeTfrase"/>
</dbReference>
<reference evidence="16" key="1">
    <citation type="submission" date="2017-09" db="EMBL/GenBank/DDBJ databases">
        <title>Depth-based differentiation of microbial function through sediment-hosted aquifers and enrichment of novel symbionts in the deep terrestrial subsurface.</title>
        <authorList>
            <person name="Probst A.J."/>
            <person name="Ladd B."/>
            <person name="Jarett J.K."/>
            <person name="Geller-Mcgrath D.E."/>
            <person name="Sieber C.M.K."/>
            <person name="Emerson J.B."/>
            <person name="Anantharaman K."/>
            <person name="Thomas B.C."/>
            <person name="Malmstrom R."/>
            <person name="Stieglmeier M."/>
            <person name="Klingl A."/>
            <person name="Woyke T."/>
            <person name="Ryan C.M."/>
            <person name="Banfield J.F."/>
        </authorList>
    </citation>
    <scope>NUCLEOTIDE SEQUENCE [LARGE SCALE GENOMIC DNA]</scope>
</reference>
<dbReference type="Proteomes" id="UP000230363">
    <property type="component" value="Unassembled WGS sequence"/>
</dbReference>
<dbReference type="Gene3D" id="3.40.140.10">
    <property type="entry name" value="Cytidine Deaminase, domain 2"/>
    <property type="match status" value="1"/>
</dbReference>
<evidence type="ECO:0000256" key="8">
    <source>
        <dbReference type="ARBA" id="ARBA00022833"/>
    </source>
</evidence>
<dbReference type="PROSITE" id="PS00094">
    <property type="entry name" value="C5_MTASE_1"/>
    <property type="match status" value="1"/>
</dbReference>
<keyword evidence="2" id="KW-0645">Protease</keyword>
<keyword evidence="1 10" id="KW-0489">Methyltransferase</keyword>
<dbReference type="Gene3D" id="3.90.120.10">
    <property type="entry name" value="DNA Methylase, subunit A, domain 2"/>
    <property type="match status" value="1"/>
</dbReference>
<dbReference type="Pfam" id="PF00145">
    <property type="entry name" value="DNA_methylase"/>
    <property type="match status" value="1"/>
</dbReference>
<dbReference type="NCBIfam" id="NF000642">
    <property type="entry name" value="PRK00024.1"/>
    <property type="match status" value="1"/>
</dbReference>
<evidence type="ECO:0000313" key="16">
    <source>
        <dbReference type="Proteomes" id="UP000230363"/>
    </source>
</evidence>
<evidence type="ECO:0000256" key="9">
    <source>
        <dbReference type="ARBA" id="ARBA00023049"/>
    </source>
</evidence>
<evidence type="ECO:0000256" key="6">
    <source>
        <dbReference type="ARBA" id="ARBA00022747"/>
    </source>
</evidence>
<dbReference type="GO" id="GO:0006508">
    <property type="term" value="P:proteolysis"/>
    <property type="evidence" value="ECO:0007669"/>
    <property type="project" value="UniProtKB-KW"/>
</dbReference>
<evidence type="ECO:0000256" key="10">
    <source>
        <dbReference type="PROSITE-ProRule" id="PRU01016"/>
    </source>
</evidence>
<dbReference type="PANTHER" id="PTHR30471">
    <property type="entry name" value="DNA REPAIR PROTEIN RADC"/>
    <property type="match status" value="1"/>
</dbReference>
<keyword evidence="8" id="KW-0862">Zinc</keyword>
<dbReference type="EC" id="2.1.1.37" evidence="12"/>
<comment type="similarity">
    <text evidence="13">Belongs to the UPF0758 family.</text>
</comment>
<dbReference type="InterPro" id="IPR025657">
    <property type="entry name" value="RadC_JAB"/>
</dbReference>
<dbReference type="PROSITE" id="PS50249">
    <property type="entry name" value="MPN"/>
    <property type="match status" value="1"/>
</dbReference>
<dbReference type="PROSITE" id="PS51679">
    <property type="entry name" value="SAM_MT_C5"/>
    <property type="match status" value="1"/>
</dbReference>
<dbReference type="NCBIfam" id="TIGR00675">
    <property type="entry name" value="dcm"/>
    <property type="match status" value="1"/>
</dbReference>
<comment type="similarity">
    <text evidence="10 11">Belongs to the class I-like SAM-binding methyltransferase superfamily. C5-methyltransferase family.</text>
</comment>
<name>A0A2M7Q9F8_9BACT</name>
<feature type="domain" description="MPN" evidence="14">
    <location>
        <begin position="101"/>
        <end position="222"/>
    </location>
</feature>
<keyword evidence="4 10" id="KW-0949">S-adenosyl-L-methionine</keyword>
<dbReference type="Gene3D" id="3.40.50.150">
    <property type="entry name" value="Vaccinia Virus protein VP39"/>
    <property type="match status" value="1"/>
</dbReference>
<proteinExistence type="inferred from homology"/>
<evidence type="ECO:0000256" key="4">
    <source>
        <dbReference type="ARBA" id="ARBA00022691"/>
    </source>
</evidence>
<keyword evidence="5" id="KW-0479">Metal-binding</keyword>
<protein>
    <recommendedName>
        <fullName evidence="12">Cytosine-specific methyltransferase</fullName>
        <ecNumber evidence="12">2.1.1.37</ecNumber>
    </recommendedName>
</protein>
<comment type="catalytic activity">
    <reaction evidence="12">
        <text>a 2'-deoxycytidine in DNA + S-adenosyl-L-methionine = a 5-methyl-2'-deoxycytidine in DNA + S-adenosyl-L-homocysteine + H(+)</text>
        <dbReference type="Rhea" id="RHEA:13681"/>
        <dbReference type="Rhea" id="RHEA-COMP:11369"/>
        <dbReference type="Rhea" id="RHEA-COMP:11370"/>
        <dbReference type="ChEBI" id="CHEBI:15378"/>
        <dbReference type="ChEBI" id="CHEBI:57856"/>
        <dbReference type="ChEBI" id="CHEBI:59789"/>
        <dbReference type="ChEBI" id="CHEBI:85452"/>
        <dbReference type="ChEBI" id="CHEBI:85454"/>
        <dbReference type="EC" id="2.1.1.37"/>
    </reaction>
</comment>
<keyword evidence="6" id="KW-0680">Restriction system</keyword>
<keyword evidence="7" id="KW-0378">Hydrolase</keyword>
<dbReference type="InterPro" id="IPR031303">
    <property type="entry name" value="C5_meth_CS"/>
</dbReference>
<dbReference type="CDD" id="cd00315">
    <property type="entry name" value="Cyt_C5_DNA_methylase"/>
    <property type="match status" value="1"/>
</dbReference>
<dbReference type="NCBIfam" id="TIGR00608">
    <property type="entry name" value="radc"/>
    <property type="match status" value="1"/>
</dbReference>
<evidence type="ECO:0000259" key="14">
    <source>
        <dbReference type="PROSITE" id="PS50249"/>
    </source>
</evidence>
<dbReference type="InterPro" id="IPR029063">
    <property type="entry name" value="SAM-dependent_MTases_sf"/>
</dbReference>
<dbReference type="PROSITE" id="PS00095">
    <property type="entry name" value="C5_MTASE_2"/>
    <property type="match status" value="1"/>
</dbReference>
<organism evidence="15 16">
    <name type="scientific">Candidatus Wolfebacteria bacterium CG_4_10_14_0_8_um_filter_37_11</name>
    <dbReference type="NCBI Taxonomy" id="1975062"/>
    <lineage>
        <taxon>Bacteria</taxon>
        <taxon>Candidatus Wolfeibacteriota</taxon>
    </lineage>
</organism>
<evidence type="ECO:0000256" key="7">
    <source>
        <dbReference type="ARBA" id="ARBA00022801"/>
    </source>
</evidence>
<comment type="caution">
    <text evidence="15">The sequence shown here is derived from an EMBL/GenBank/DDBJ whole genome shotgun (WGS) entry which is preliminary data.</text>
</comment>
<dbReference type="GO" id="GO:0008237">
    <property type="term" value="F:metallopeptidase activity"/>
    <property type="evidence" value="ECO:0007669"/>
    <property type="project" value="UniProtKB-KW"/>
</dbReference>
<evidence type="ECO:0000256" key="5">
    <source>
        <dbReference type="ARBA" id="ARBA00022723"/>
    </source>
</evidence>
<keyword evidence="9" id="KW-0482">Metalloprotease</keyword>
<dbReference type="PROSITE" id="PS01302">
    <property type="entry name" value="UPF0758"/>
    <property type="match status" value="1"/>
</dbReference>
<feature type="active site" evidence="10">
    <location>
        <position position="331"/>
    </location>
</feature>
<keyword evidence="3 10" id="KW-0808">Transferase</keyword>
<evidence type="ECO:0000256" key="11">
    <source>
        <dbReference type="RuleBase" id="RU000416"/>
    </source>
</evidence>
<sequence>MPKIKDIPKIDRPREKFLAKGPDALSKSELLAILIGSGIKGKNVKQLSEQIIKKYSGNFLNLTVDDLLAISGIGEAKALQIISSLALVKRFYDEKKPQENLVLTAKDAIGLNSDLKEKKKEYLVCLFLNARNALIKKEIISIGTLDKNLIHPREIFGPAVELRSASIILLHNHPSGDPEPSEQDKEIFNKIIEAGKIMGVNVLDFIIIGNENNYSFFEKLQSGDKQNFYIFDGVQFSLLDLLVDKKTEYAGQENGRKLKILDLFAGIGGIKIGFENAGFECVFSNDFDEDCKITYDFNFSGNQKSLVLGDISKISSSIIPDFDILTGGFPCQPFSIAGYRKGFDDGGRGNLFFEIVRILKDKKPRAFLLENVKNLKTHDNGNTMKIIYSELQKLGYHVIDKVLNTMEYGNIPQNRERIYIVGFLDKNAFNNFSFPDKIPLTKTILDCLEKQDADDKYYYNDKPLYDKLKRNITKRDTVYQWRRKYVRENKTGVCPTLTANMGMGGHNVPLVLNGKGIRKLTPRECANFQGFPKNFKLPNIADSSLYKQFGNSVSVPVIERIAINIKKALT</sequence>
<dbReference type="InterPro" id="IPR001405">
    <property type="entry name" value="UPF0758"/>
</dbReference>
<dbReference type="SUPFAM" id="SSF53335">
    <property type="entry name" value="S-adenosyl-L-methionine-dependent methyltransferases"/>
    <property type="match status" value="1"/>
</dbReference>
<dbReference type="InterPro" id="IPR018117">
    <property type="entry name" value="C5_DNA_meth_AS"/>
</dbReference>
<dbReference type="InterPro" id="IPR037518">
    <property type="entry name" value="MPN"/>
</dbReference>